<dbReference type="InterPro" id="IPR046166">
    <property type="entry name" value="DUF6168"/>
</dbReference>
<accession>A0A5C4SRP2</accession>
<keyword evidence="1" id="KW-0812">Transmembrane</keyword>
<evidence type="ECO:0000313" key="3">
    <source>
        <dbReference type="Proteomes" id="UP000308713"/>
    </source>
</evidence>
<dbReference type="PROSITE" id="PS51257">
    <property type="entry name" value="PROKAR_LIPOPROTEIN"/>
    <property type="match status" value="1"/>
</dbReference>
<reference evidence="2 3" key="1">
    <citation type="submission" date="2019-05" db="EMBL/GenBank/DDBJ databases">
        <title>Tamlana fucoidanivorans sp. nov., isolated from the surface of algae collected from Fujian province in China.</title>
        <authorList>
            <person name="Li J."/>
        </authorList>
    </citation>
    <scope>NUCLEOTIDE SEQUENCE [LARGE SCALE GENOMIC DNA]</scope>
    <source>
        <strain evidence="2 3">CW2-9</strain>
    </source>
</reference>
<organism evidence="2 3">
    <name type="scientific">Allotamlana fucoidanivorans</name>
    <dbReference type="NCBI Taxonomy" id="2583814"/>
    <lineage>
        <taxon>Bacteria</taxon>
        <taxon>Pseudomonadati</taxon>
        <taxon>Bacteroidota</taxon>
        <taxon>Flavobacteriia</taxon>
        <taxon>Flavobacteriales</taxon>
        <taxon>Flavobacteriaceae</taxon>
        <taxon>Allotamlana</taxon>
    </lineage>
</organism>
<feature type="transmembrane region" description="Helical" evidence="1">
    <location>
        <begin position="67"/>
        <end position="88"/>
    </location>
</feature>
<dbReference type="Proteomes" id="UP000308713">
    <property type="component" value="Unassembled WGS sequence"/>
</dbReference>
<keyword evidence="1" id="KW-0472">Membrane</keyword>
<name>A0A5C4SRP2_9FLAO</name>
<dbReference type="Pfam" id="PF19665">
    <property type="entry name" value="DUF6168"/>
    <property type="match status" value="1"/>
</dbReference>
<comment type="caution">
    <text evidence="2">The sequence shown here is derived from an EMBL/GenBank/DDBJ whole genome shotgun (WGS) entry which is preliminary data.</text>
</comment>
<sequence length="131" mass="14982">MLKRLAVNCGILFAVAVAACGIHVVVNSFVEQPVVVKEIIYSYTVNALLACIVVLLLFVLKRKLKDQLGFVFMLASMLKFVFFFILFYPRYHADGDLSRVEFLIFFIPYVICLITESIILSKFLNTLDNYK</sequence>
<feature type="transmembrane region" description="Helical" evidence="1">
    <location>
        <begin position="100"/>
        <end position="121"/>
    </location>
</feature>
<dbReference type="AlphaFoldDB" id="A0A5C4SRP2"/>
<feature type="transmembrane region" description="Helical" evidence="1">
    <location>
        <begin position="40"/>
        <end position="60"/>
    </location>
</feature>
<gene>
    <name evidence="2" type="ORF">FGF67_00400</name>
</gene>
<evidence type="ECO:0000313" key="2">
    <source>
        <dbReference type="EMBL" id="TNJ47022.1"/>
    </source>
</evidence>
<evidence type="ECO:0000256" key="1">
    <source>
        <dbReference type="SAM" id="Phobius"/>
    </source>
</evidence>
<dbReference type="OrthoDB" id="1451982at2"/>
<keyword evidence="3" id="KW-1185">Reference proteome</keyword>
<dbReference type="RefSeq" id="WP_139694484.1">
    <property type="nucleotide sequence ID" value="NZ_CP074074.1"/>
</dbReference>
<keyword evidence="1" id="KW-1133">Transmembrane helix</keyword>
<dbReference type="EMBL" id="VDCS01000001">
    <property type="protein sequence ID" value="TNJ47022.1"/>
    <property type="molecule type" value="Genomic_DNA"/>
</dbReference>
<protein>
    <submittedName>
        <fullName evidence="2">Uncharacterized protein</fullName>
    </submittedName>
</protein>
<proteinExistence type="predicted"/>